<sequence length="173" mass="19522">MIRRSHSKSVRGYSLIELVIVIVVLGALAMTASSRYLNFQKEARIAVVETIMASMRAINEQVHLMSNLNYVIARTGQSSDSRLRFLDLNRDGIQQVDQGEWDLVWNHVDNTHMPNAIVIDDSFVLQLVGHSSLYIGYDRDGSGLVLPGNCWAHYQQPRNERDIPIYSTETSGC</sequence>
<name>A0A1C7FA80_9VIBR</name>
<dbReference type="AlphaFoldDB" id="A0A1C7FA80"/>
<dbReference type="InterPro" id="IPR045584">
    <property type="entry name" value="Pilin-like"/>
</dbReference>
<reference evidence="2 3" key="1">
    <citation type="submission" date="2016-07" db="EMBL/GenBank/DDBJ databases">
        <title>Genome sequencing of Vibrio scophthalmi strain VS-05, an isolated from Paralichthys olivaceus.</title>
        <authorList>
            <person name="Han H.-J."/>
        </authorList>
    </citation>
    <scope>NUCLEOTIDE SEQUENCE [LARGE SCALE GENOMIC DNA]</scope>
    <source>
        <strain evidence="2 3">VS-05</strain>
    </source>
</reference>
<dbReference type="InterPro" id="IPR012902">
    <property type="entry name" value="N_methyl_site"/>
</dbReference>
<evidence type="ECO:0000313" key="3">
    <source>
        <dbReference type="Proteomes" id="UP000092528"/>
    </source>
</evidence>
<dbReference type="GeneID" id="96873277"/>
<dbReference type="Proteomes" id="UP000092528">
    <property type="component" value="Chromosome 1"/>
</dbReference>
<dbReference type="SUPFAM" id="SSF54523">
    <property type="entry name" value="Pili subunits"/>
    <property type="match status" value="1"/>
</dbReference>
<keyword evidence="1" id="KW-1133">Transmembrane helix</keyword>
<accession>A0A1C7FA80</accession>
<feature type="transmembrane region" description="Helical" evidence="1">
    <location>
        <begin position="12"/>
        <end position="32"/>
    </location>
</feature>
<dbReference type="NCBIfam" id="TIGR02532">
    <property type="entry name" value="IV_pilin_GFxxxE"/>
    <property type="match status" value="1"/>
</dbReference>
<dbReference type="PROSITE" id="PS00409">
    <property type="entry name" value="PROKAR_NTER_METHYL"/>
    <property type="match status" value="1"/>
</dbReference>
<dbReference type="Gene3D" id="3.30.700.10">
    <property type="entry name" value="Glycoprotein, Type 4 Pilin"/>
    <property type="match status" value="1"/>
</dbReference>
<dbReference type="STRING" id="45658.VSVS12_01255"/>
<evidence type="ECO:0000313" key="2">
    <source>
        <dbReference type="EMBL" id="ANU36870.1"/>
    </source>
</evidence>
<proteinExistence type="predicted"/>
<evidence type="ECO:0000256" key="1">
    <source>
        <dbReference type="SAM" id="Phobius"/>
    </source>
</evidence>
<gene>
    <name evidence="2" type="ORF">VSVS05_01745</name>
</gene>
<organism evidence="2 3">
    <name type="scientific">Vibrio scophthalmi</name>
    <dbReference type="NCBI Taxonomy" id="45658"/>
    <lineage>
        <taxon>Bacteria</taxon>
        <taxon>Pseudomonadati</taxon>
        <taxon>Pseudomonadota</taxon>
        <taxon>Gammaproteobacteria</taxon>
        <taxon>Vibrionales</taxon>
        <taxon>Vibrionaceae</taxon>
        <taxon>Vibrio</taxon>
    </lineage>
</organism>
<keyword evidence="3" id="KW-1185">Reference proteome</keyword>
<dbReference type="Pfam" id="PF07963">
    <property type="entry name" value="N_methyl"/>
    <property type="match status" value="1"/>
</dbReference>
<dbReference type="RefSeq" id="WP_065545488.1">
    <property type="nucleotide sequence ID" value="NZ_CP016414.1"/>
</dbReference>
<keyword evidence="1" id="KW-0472">Membrane</keyword>
<keyword evidence="1" id="KW-0812">Transmembrane</keyword>
<protein>
    <submittedName>
        <fullName evidence="2">Uncharacterized protein</fullName>
    </submittedName>
</protein>
<dbReference type="EMBL" id="CP016414">
    <property type="protein sequence ID" value="ANU36870.1"/>
    <property type="molecule type" value="Genomic_DNA"/>
</dbReference>
<dbReference type="PATRIC" id="fig|45658.7.peg.1733"/>